<reference evidence="2" key="1">
    <citation type="submission" date="2022-11" db="UniProtKB">
        <authorList>
            <consortium name="WormBaseParasite"/>
        </authorList>
    </citation>
    <scope>IDENTIFICATION</scope>
</reference>
<organism evidence="1 2">
    <name type="scientific">Romanomermis culicivorax</name>
    <name type="common">Nematode worm</name>
    <dbReference type="NCBI Taxonomy" id="13658"/>
    <lineage>
        <taxon>Eukaryota</taxon>
        <taxon>Metazoa</taxon>
        <taxon>Ecdysozoa</taxon>
        <taxon>Nematoda</taxon>
        <taxon>Enoplea</taxon>
        <taxon>Dorylaimia</taxon>
        <taxon>Mermithida</taxon>
        <taxon>Mermithoidea</taxon>
        <taxon>Mermithidae</taxon>
        <taxon>Romanomermis</taxon>
    </lineage>
</organism>
<proteinExistence type="predicted"/>
<sequence length="68" mass="8084">MKKFFNSRSLALESPHWEFARMGITHILKLFLPDRYRNHVLVTLFVPKSFIKHNTVELDIKTLLSLED</sequence>
<evidence type="ECO:0000313" key="2">
    <source>
        <dbReference type="WBParaSite" id="nRc.2.0.1.t23569-RA"/>
    </source>
</evidence>
<accession>A0A915JAR2</accession>
<dbReference type="Proteomes" id="UP000887565">
    <property type="component" value="Unplaced"/>
</dbReference>
<dbReference type="WBParaSite" id="nRc.2.0.1.t23569-RA">
    <property type="protein sequence ID" value="nRc.2.0.1.t23569-RA"/>
    <property type="gene ID" value="nRc.2.0.1.g23569"/>
</dbReference>
<keyword evidence="1" id="KW-1185">Reference proteome</keyword>
<name>A0A915JAR2_ROMCU</name>
<evidence type="ECO:0000313" key="1">
    <source>
        <dbReference type="Proteomes" id="UP000887565"/>
    </source>
</evidence>
<protein>
    <submittedName>
        <fullName evidence="2">Uncharacterized protein</fullName>
    </submittedName>
</protein>
<dbReference type="AlphaFoldDB" id="A0A915JAR2"/>